<proteinExistence type="predicted"/>
<keyword evidence="1" id="KW-0602">Photosynthesis</keyword>
<organism evidence="4 5">
    <name type="scientific">Pontibacter indicus</name>
    <dbReference type="NCBI Taxonomy" id="1317125"/>
    <lineage>
        <taxon>Bacteria</taxon>
        <taxon>Pseudomonadati</taxon>
        <taxon>Bacteroidota</taxon>
        <taxon>Cytophagia</taxon>
        <taxon>Cytophagales</taxon>
        <taxon>Hymenobacteraceae</taxon>
        <taxon>Pontibacter</taxon>
    </lineage>
</organism>
<feature type="domain" description="NAD(P)-binding" evidence="3">
    <location>
        <begin position="8"/>
        <end position="154"/>
    </location>
</feature>
<dbReference type="PANTHER" id="PTHR47128:SF2">
    <property type="entry name" value="PROTEIN HIGH CHLOROPHYLL FLUORESCENCE PHENOTYPE 244, CHLOROPLASTIC"/>
    <property type="match status" value="1"/>
</dbReference>
<evidence type="ECO:0000256" key="2">
    <source>
        <dbReference type="ARBA" id="ARBA00023276"/>
    </source>
</evidence>
<dbReference type="InterPro" id="IPR044256">
    <property type="entry name" value="HCF244-like"/>
</dbReference>
<dbReference type="GO" id="GO:0015979">
    <property type="term" value="P:photosynthesis"/>
    <property type="evidence" value="ECO:0007669"/>
    <property type="project" value="UniProtKB-KW"/>
</dbReference>
<reference evidence="5" key="1">
    <citation type="submission" date="2017-01" db="EMBL/GenBank/DDBJ databases">
        <authorList>
            <person name="Varghese N."/>
            <person name="Submissions S."/>
        </authorList>
    </citation>
    <scope>NUCLEOTIDE SEQUENCE [LARGE SCALE GENOMIC DNA]</scope>
    <source>
        <strain evidence="5">LP100</strain>
    </source>
</reference>
<keyword evidence="5" id="KW-1185">Reference proteome</keyword>
<dbReference type="GO" id="GO:0009523">
    <property type="term" value="C:photosystem II"/>
    <property type="evidence" value="ECO:0007669"/>
    <property type="project" value="UniProtKB-KW"/>
</dbReference>
<dbReference type="Gene3D" id="3.40.50.720">
    <property type="entry name" value="NAD(P)-binding Rossmann-like Domain"/>
    <property type="match status" value="1"/>
</dbReference>
<evidence type="ECO:0000256" key="1">
    <source>
        <dbReference type="ARBA" id="ARBA00022531"/>
    </source>
</evidence>
<dbReference type="EMBL" id="FTPP01000001">
    <property type="protein sequence ID" value="SIT78578.1"/>
    <property type="molecule type" value="Genomic_DNA"/>
</dbReference>
<evidence type="ECO:0000313" key="5">
    <source>
        <dbReference type="Proteomes" id="UP000187181"/>
    </source>
</evidence>
<evidence type="ECO:0000259" key="3">
    <source>
        <dbReference type="Pfam" id="PF13460"/>
    </source>
</evidence>
<name>A0A1R3WL29_9BACT</name>
<dbReference type="STRING" id="1317125.SAMN05444128_0642"/>
<dbReference type="PANTHER" id="PTHR47128">
    <property type="match status" value="1"/>
</dbReference>
<dbReference type="SUPFAM" id="SSF51735">
    <property type="entry name" value="NAD(P)-binding Rossmann-fold domains"/>
    <property type="match status" value="1"/>
</dbReference>
<dbReference type="RefSeq" id="WP_076666038.1">
    <property type="nucleotide sequence ID" value="NZ_FTPP01000001.1"/>
</dbReference>
<dbReference type="Pfam" id="PF13460">
    <property type="entry name" value="NAD_binding_10"/>
    <property type="match status" value="1"/>
</dbReference>
<dbReference type="OrthoDB" id="9803892at2"/>
<evidence type="ECO:0000313" key="4">
    <source>
        <dbReference type="EMBL" id="SIT78578.1"/>
    </source>
</evidence>
<sequence length="287" mass="31592">MKKVLLAGATGHLGRHIFRELKLQRYEVRVLARHLKKAQALFPDPEELILADATRPHELEGCCTDIDVVISAMGKNLSLRHQNAGSFHEIDYEANLHLLKEAEQAGVKQFIYVSAFGAGRFPQLAYFQAHADFENALRHSSLTYTILKPVALFSMLEGMAIMARRGHIGQLGQGDSLINPIYDGDVASIAVSSIGNASQTIELGGPATYTRRELAQLVCEAASYNGRVTEIPFDYVETLLPFVRLLSRTLYDKLAVMAAVSKVDCIAPAVGQFSLEAYFELEPQLSA</sequence>
<dbReference type="AlphaFoldDB" id="A0A1R3WL29"/>
<dbReference type="InterPro" id="IPR016040">
    <property type="entry name" value="NAD(P)-bd_dom"/>
</dbReference>
<dbReference type="CDD" id="cd05243">
    <property type="entry name" value="SDR_a5"/>
    <property type="match status" value="1"/>
</dbReference>
<dbReference type="InterPro" id="IPR036291">
    <property type="entry name" value="NAD(P)-bd_dom_sf"/>
</dbReference>
<dbReference type="Proteomes" id="UP000187181">
    <property type="component" value="Unassembled WGS sequence"/>
</dbReference>
<gene>
    <name evidence="4" type="ORF">SAMN05444128_0642</name>
</gene>
<keyword evidence="2" id="KW-0604">Photosystem II</keyword>
<accession>A0A1R3WL29</accession>
<protein>
    <submittedName>
        <fullName evidence="4">Uncharacterized conserved protein YbjT, contains NAD(P)-binding and DUF2867 domains</fullName>
    </submittedName>
</protein>